<evidence type="ECO:0000259" key="4">
    <source>
        <dbReference type="Pfam" id="PF05726"/>
    </source>
</evidence>
<accession>A0A2W2BU94</accession>
<feature type="domain" description="Pirin C-terminal" evidence="4">
    <location>
        <begin position="180"/>
        <end position="277"/>
    </location>
</feature>
<proteinExistence type="inferred from homology"/>
<dbReference type="PANTHER" id="PTHR13903">
    <property type="entry name" value="PIRIN-RELATED"/>
    <property type="match status" value="1"/>
</dbReference>
<evidence type="ECO:0000313" key="5">
    <source>
        <dbReference type="EMBL" id="PZF89752.1"/>
    </source>
</evidence>
<keyword evidence="6" id="KW-1185">Reference proteome</keyword>
<dbReference type="InterPro" id="IPR011051">
    <property type="entry name" value="RmlC_Cupin_sf"/>
</dbReference>
<dbReference type="InterPro" id="IPR012093">
    <property type="entry name" value="Pirin"/>
</dbReference>
<evidence type="ECO:0000256" key="1">
    <source>
        <dbReference type="ARBA" id="ARBA00008416"/>
    </source>
</evidence>
<dbReference type="InterPro" id="IPR008778">
    <property type="entry name" value="Pirin_C_dom"/>
</dbReference>
<evidence type="ECO:0000259" key="3">
    <source>
        <dbReference type="Pfam" id="PF02678"/>
    </source>
</evidence>
<dbReference type="Pfam" id="PF02678">
    <property type="entry name" value="Pirin"/>
    <property type="match status" value="1"/>
</dbReference>
<gene>
    <name evidence="5" type="ORF">C1I93_23630</name>
</gene>
<dbReference type="Gene3D" id="2.60.120.10">
    <property type="entry name" value="Jelly Rolls"/>
    <property type="match status" value="2"/>
</dbReference>
<comment type="similarity">
    <text evidence="1 2">Belongs to the pirin family.</text>
</comment>
<dbReference type="InterPro" id="IPR003829">
    <property type="entry name" value="Pirin_N_dom"/>
</dbReference>
<evidence type="ECO:0000313" key="6">
    <source>
        <dbReference type="Proteomes" id="UP000248627"/>
    </source>
</evidence>
<dbReference type="InterPro" id="IPR014710">
    <property type="entry name" value="RmlC-like_jellyroll"/>
</dbReference>
<protein>
    <submittedName>
        <fullName evidence="5">Uncharacterized protein</fullName>
    </submittedName>
</protein>
<evidence type="ECO:0000256" key="2">
    <source>
        <dbReference type="RuleBase" id="RU003457"/>
    </source>
</evidence>
<dbReference type="OrthoDB" id="9780903at2"/>
<dbReference type="EMBL" id="POTX01000208">
    <property type="protein sequence ID" value="PZF89752.1"/>
    <property type="molecule type" value="Genomic_DNA"/>
</dbReference>
<dbReference type="Proteomes" id="UP000248627">
    <property type="component" value="Unassembled WGS sequence"/>
</dbReference>
<dbReference type="PANTHER" id="PTHR13903:SF8">
    <property type="entry name" value="PIRIN"/>
    <property type="match status" value="1"/>
</dbReference>
<sequence length="293" mass="30748">MSITFSPVVAAEARQLPGFTALHFIDLEKLGIAASPLAVLDDFRVGGLPFSPHPHAGFAAVTYVFEDSPGEVRSRASSGDDITVGPGGIVWTDAGSGVVHEEVPAVRGRELHGLQLFVNLSARNKSAPPQVRSLQGHEVPQWHGPDGDDRVRVVVGSFEGVSSPLMPTEPFTMLDARLRNEIIFDLPQAHNAVVYVLAGTVDVQAGSLTRQVDASHALGVGGGDGGARLTIAPRQSAHLLILSGAEIRDPVVTAGPFIMNDATQIRDAANRYQAGAMGHLAPLAELGEDAATN</sequence>
<dbReference type="Pfam" id="PF05726">
    <property type="entry name" value="Pirin_C"/>
    <property type="match status" value="1"/>
</dbReference>
<dbReference type="AlphaFoldDB" id="A0A2W2BU94"/>
<organism evidence="5 6">
    <name type="scientific">Micromonospora endophytica</name>
    <dbReference type="NCBI Taxonomy" id="515350"/>
    <lineage>
        <taxon>Bacteria</taxon>
        <taxon>Bacillati</taxon>
        <taxon>Actinomycetota</taxon>
        <taxon>Actinomycetes</taxon>
        <taxon>Micromonosporales</taxon>
        <taxon>Micromonosporaceae</taxon>
        <taxon>Micromonospora</taxon>
    </lineage>
</organism>
<dbReference type="RefSeq" id="WP_111245490.1">
    <property type="nucleotide sequence ID" value="NZ_AP023358.1"/>
</dbReference>
<comment type="caution">
    <text evidence="5">The sequence shown here is derived from an EMBL/GenBank/DDBJ whole genome shotgun (WGS) entry which is preliminary data.</text>
</comment>
<reference evidence="5 6" key="1">
    <citation type="submission" date="2018-01" db="EMBL/GenBank/DDBJ databases">
        <title>Draft genome sequence of Jishengella endophytica.</title>
        <authorList>
            <person name="Sahin N."/>
            <person name="Ay H."/>
            <person name="Saygin H."/>
        </authorList>
    </citation>
    <scope>NUCLEOTIDE SEQUENCE [LARGE SCALE GENOMIC DNA]</scope>
    <source>
        <strain evidence="5 6">DSM 45430</strain>
    </source>
</reference>
<name>A0A2W2BU94_9ACTN</name>
<feature type="domain" description="Pirin N-terminal" evidence="3">
    <location>
        <begin position="17"/>
        <end position="118"/>
    </location>
</feature>
<dbReference type="SUPFAM" id="SSF51182">
    <property type="entry name" value="RmlC-like cupins"/>
    <property type="match status" value="1"/>
</dbReference>